<evidence type="ECO:0000313" key="5">
    <source>
        <dbReference type="Proteomes" id="UP000838412"/>
    </source>
</evidence>
<dbReference type="Pfam" id="PF00561">
    <property type="entry name" value="Abhydrolase_1"/>
    <property type="match status" value="1"/>
</dbReference>
<dbReference type="InterPro" id="IPR000639">
    <property type="entry name" value="Epox_hydrolase-like"/>
</dbReference>
<dbReference type="GO" id="GO:0004301">
    <property type="term" value="F:epoxide hydrolase activity"/>
    <property type="evidence" value="ECO:0007669"/>
    <property type="project" value="UniProtKB-ARBA"/>
</dbReference>
<dbReference type="PRINTS" id="PR00111">
    <property type="entry name" value="ABHYDROLASE"/>
</dbReference>
<dbReference type="SUPFAM" id="SSF53474">
    <property type="entry name" value="alpha/beta-Hydrolases"/>
    <property type="match status" value="1"/>
</dbReference>
<evidence type="ECO:0000256" key="1">
    <source>
        <dbReference type="ARBA" id="ARBA00022801"/>
    </source>
</evidence>
<feature type="domain" description="AB hydrolase-1" evidence="3">
    <location>
        <begin position="84"/>
        <end position="331"/>
    </location>
</feature>
<keyword evidence="1" id="KW-0378">Hydrolase</keyword>
<dbReference type="Proteomes" id="UP000838412">
    <property type="component" value="Chromosome 11"/>
</dbReference>
<dbReference type="PANTHER" id="PTHR43329">
    <property type="entry name" value="EPOXIDE HYDROLASE"/>
    <property type="match status" value="1"/>
</dbReference>
<gene>
    <name evidence="4" type="primary">EPHX4</name>
    <name evidence="4" type="ORF">BLAG_LOCUS3799</name>
</gene>
<dbReference type="OrthoDB" id="408373at2759"/>
<comment type="similarity">
    <text evidence="2">Belongs to the AB hydrolase superfamily. Epoxide hydrolase family.</text>
</comment>
<dbReference type="InterPro" id="IPR029058">
    <property type="entry name" value="AB_hydrolase_fold"/>
</dbReference>
<evidence type="ECO:0000313" key="4">
    <source>
        <dbReference type="EMBL" id="CAH1239534.1"/>
    </source>
</evidence>
<reference evidence="4" key="1">
    <citation type="submission" date="2022-01" db="EMBL/GenBank/DDBJ databases">
        <authorList>
            <person name="Braso-Vives M."/>
        </authorList>
    </citation>
    <scope>NUCLEOTIDE SEQUENCE</scope>
</reference>
<dbReference type="Gene3D" id="3.40.50.1820">
    <property type="entry name" value="alpha/beta hydrolase"/>
    <property type="match status" value="1"/>
</dbReference>
<protein>
    <submittedName>
        <fullName evidence="4">EPHX4 protein</fullName>
    </submittedName>
</protein>
<sequence length="346" mass="39655">MGFFINIVQSVTTWAIASFYGSLVIFDMVLGVIRHGPGAFLGYKVRQDHPKCLDDPDLGAHGYVRLESSGLRFHYVAAGERDKPLMLCLHGFPECWYSWRHQLKEFRNSYRVVAPDLRGYGETESPQPFGYRGWPNFSLAQLANDVRELIEALGYSSCTLVAHDWGGIIAWRVAIDRPDLVDRLVVMNNPHPGLYMKYMTAHFSQLRRSWYMFLFQLPWLPEIFLQSLDFEYVNAFMSCKRHGAITDEDFEGFKYTFARPGVNMSAAINYYRAAMKMPPRCYKGTKVTCPTLQIWGDQDEFLEVGLTEGTDKFVPDFTLKVVPGASHCVQQDQPTVVNGIIRDWLQ</sequence>
<dbReference type="InterPro" id="IPR000073">
    <property type="entry name" value="AB_hydrolase_1"/>
</dbReference>
<organism evidence="4 5">
    <name type="scientific">Branchiostoma lanceolatum</name>
    <name type="common">Common lancelet</name>
    <name type="synonym">Amphioxus lanceolatum</name>
    <dbReference type="NCBI Taxonomy" id="7740"/>
    <lineage>
        <taxon>Eukaryota</taxon>
        <taxon>Metazoa</taxon>
        <taxon>Chordata</taxon>
        <taxon>Cephalochordata</taxon>
        <taxon>Leptocardii</taxon>
        <taxon>Amphioxiformes</taxon>
        <taxon>Branchiostomatidae</taxon>
        <taxon>Branchiostoma</taxon>
    </lineage>
</organism>
<dbReference type="PRINTS" id="PR00412">
    <property type="entry name" value="EPOXHYDRLASE"/>
</dbReference>
<evidence type="ECO:0000256" key="2">
    <source>
        <dbReference type="ARBA" id="ARBA00038334"/>
    </source>
</evidence>
<name>A0A8J9VZ47_BRALA</name>
<dbReference type="EMBL" id="OV696696">
    <property type="protein sequence ID" value="CAH1239534.1"/>
    <property type="molecule type" value="Genomic_DNA"/>
</dbReference>
<keyword evidence="5" id="KW-1185">Reference proteome</keyword>
<dbReference type="AlphaFoldDB" id="A0A8J9VZ47"/>
<evidence type="ECO:0000259" key="3">
    <source>
        <dbReference type="Pfam" id="PF00561"/>
    </source>
</evidence>
<accession>A0A8J9VZ47</accession>
<proteinExistence type="inferred from homology"/>